<reference evidence="1" key="1">
    <citation type="journal article" date="2014" name="Front. Microbiol.">
        <title>High frequency of phylogenetically diverse reductive dehalogenase-homologous genes in deep subseafloor sedimentary metagenomes.</title>
        <authorList>
            <person name="Kawai M."/>
            <person name="Futagami T."/>
            <person name="Toyoda A."/>
            <person name="Takaki Y."/>
            <person name="Nishi S."/>
            <person name="Hori S."/>
            <person name="Arai W."/>
            <person name="Tsubouchi T."/>
            <person name="Morono Y."/>
            <person name="Uchiyama I."/>
            <person name="Ito T."/>
            <person name="Fujiyama A."/>
            <person name="Inagaki F."/>
            <person name="Takami H."/>
        </authorList>
    </citation>
    <scope>NUCLEOTIDE SEQUENCE</scope>
    <source>
        <strain evidence="1">Expedition CK06-06</strain>
    </source>
</reference>
<accession>X1GLR4</accession>
<gene>
    <name evidence="1" type="ORF">S03H2_30793</name>
</gene>
<feature type="non-terminal residue" evidence="1">
    <location>
        <position position="46"/>
    </location>
</feature>
<evidence type="ECO:0000313" key="1">
    <source>
        <dbReference type="EMBL" id="GAH58851.1"/>
    </source>
</evidence>
<sequence>MLNSNSETTPKFFGIIVTGPITSIIINEGLEPEGGNEEIGLDNFVI</sequence>
<organism evidence="1">
    <name type="scientific">marine sediment metagenome</name>
    <dbReference type="NCBI Taxonomy" id="412755"/>
    <lineage>
        <taxon>unclassified sequences</taxon>
        <taxon>metagenomes</taxon>
        <taxon>ecological metagenomes</taxon>
    </lineage>
</organism>
<comment type="caution">
    <text evidence="1">The sequence shown here is derived from an EMBL/GenBank/DDBJ whole genome shotgun (WGS) entry which is preliminary data.</text>
</comment>
<proteinExistence type="predicted"/>
<name>X1GLR4_9ZZZZ</name>
<dbReference type="EMBL" id="BARU01018639">
    <property type="protein sequence ID" value="GAH58851.1"/>
    <property type="molecule type" value="Genomic_DNA"/>
</dbReference>
<protein>
    <submittedName>
        <fullName evidence="1">Uncharacterized protein</fullName>
    </submittedName>
</protein>
<dbReference type="AlphaFoldDB" id="X1GLR4"/>